<evidence type="ECO:0000256" key="2">
    <source>
        <dbReference type="SAM" id="SignalP"/>
    </source>
</evidence>
<dbReference type="EMBL" id="JTDE01006699">
    <property type="protein sequence ID" value="KAF7242277.1"/>
    <property type="molecule type" value="Genomic_DNA"/>
</dbReference>
<feature type="compositionally biased region" description="Polar residues" evidence="1">
    <location>
        <begin position="959"/>
        <end position="968"/>
    </location>
</feature>
<feature type="compositionally biased region" description="Basic and acidic residues" evidence="1">
    <location>
        <begin position="249"/>
        <end position="266"/>
    </location>
</feature>
<feature type="region of interest" description="Disordered" evidence="1">
    <location>
        <begin position="51"/>
        <end position="129"/>
    </location>
</feature>
<feature type="region of interest" description="Disordered" evidence="1">
    <location>
        <begin position="194"/>
        <end position="268"/>
    </location>
</feature>
<feature type="compositionally biased region" description="Basic and acidic residues" evidence="1">
    <location>
        <begin position="488"/>
        <end position="497"/>
    </location>
</feature>
<feature type="compositionally biased region" description="Polar residues" evidence="1">
    <location>
        <begin position="116"/>
        <end position="129"/>
    </location>
</feature>
<feature type="compositionally biased region" description="Basic and acidic residues" evidence="1">
    <location>
        <begin position="969"/>
        <end position="1007"/>
    </location>
</feature>
<feature type="region of interest" description="Disordered" evidence="1">
    <location>
        <begin position="281"/>
        <end position="497"/>
    </location>
</feature>
<feature type="compositionally biased region" description="Polar residues" evidence="1">
    <location>
        <begin position="595"/>
        <end position="604"/>
    </location>
</feature>
<organism evidence="3 4">
    <name type="scientific">Paragonimus skrjabini miyazakii</name>
    <dbReference type="NCBI Taxonomy" id="59628"/>
    <lineage>
        <taxon>Eukaryota</taxon>
        <taxon>Metazoa</taxon>
        <taxon>Spiralia</taxon>
        <taxon>Lophotrochozoa</taxon>
        <taxon>Platyhelminthes</taxon>
        <taxon>Trematoda</taxon>
        <taxon>Digenea</taxon>
        <taxon>Plagiorchiida</taxon>
        <taxon>Troglotremata</taxon>
        <taxon>Troglotrematidae</taxon>
        <taxon>Paragonimus</taxon>
    </lineage>
</organism>
<feature type="compositionally biased region" description="Polar residues" evidence="1">
    <location>
        <begin position="202"/>
        <end position="228"/>
    </location>
</feature>
<feature type="chain" id="PRO_5035786720" evidence="2">
    <location>
        <begin position="26"/>
        <end position="1207"/>
    </location>
</feature>
<feature type="compositionally biased region" description="Basic and acidic residues" evidence="1">
    <location>
        <begin position="445"/>
        <end position="459"/>
    </location>
</feature>
<feature type="compositionally biased region" description="Basic and acidic residues" evidence="1">
    <location>
        <begin position="52"/>
        <end position="65"/>
    </location>
</feature>
<dbReference type="AlphaFoldDB" id="A0A8S9YFR1"/>
<comment type="caution">
    <text evidence="3">The sequence shown here is derived from an EMBL/GenBank/DDBJ whole genome shotgun (WGS) entry which is preliminary data.</text>
</comment>
<reference evidence="3" key="1">
    <citation type="submission" date="2019-07" db="EMBL/GenBank/DDBJ databases">
        <title>Annotation for the trematode Paragonimus miyazaki's.</title>
        <authorList>
            <person name="Choi Y.-J."/>
        </authorList>
    </citation>
    <scope>NUCLEOTIDE SEQUENCE</scope>
    <source>
        <strain evidence="3">Japan</strain>
    </source>
</reference>
<feature type="compositionally biased region" description="Polar residues" evidence="1">
    <location>
        <begin position="157"/>
        <end position="176"/>
    </location>
</feature>
<feature type="region of interest" description="Disordered" evidence="1">
    <location>
        <begin position="520"/>
        <end position="1094"/>
    </location>
</feature>
<feature type="compositionally biased region" description="Polar residues" evidence="1">
    <location>
        <begin position="1054"/>
        <end position="1082"/>
    </location>
</feature>
<feature type="compositionally biased region" description="Low complexity" evidence="1">
    <location>
        <begin position="581"/>
        <end position="594"/>
    </location>
</feature>
<feature type="compositionally biased region" description="Acidic residues" evidence="1">
    <location>
        <begin position="96"/>
        <end position="114"/>
    </location>
</feature>
<feature type="compositionally biased region" description="Basic and acidic residues" evidence="1">
    <location>
        <begin position="416"/>
        <end position="435"/>
    </location>
</feature>
<dbReference type="OrthoDB" id="6287685at2759"/>
<feature type="compositionally biased region" description="Polar residues" evidence="1">
    <location>
        <begin position="1157"/>
        <end position="1207"/>
    </location>
</feature>
<dbReference type="Proteomes" id="UP000822476">
    <property type="component" value="Unassembled WGS sequence"/>
</dbReference>
<sequence length="1207" mass="130548">MFNRLSRDECLLVCALVSLSLHAFSSIIEWARPSDSDRPPSCSSLNLLVQEPNKRQTEQNAKDSRAVSYLTRERRRLRDNHKSDLKSGSREAEQMIGEENEDEEEEDEDEEIVESGESQTTETASDIVTTTAPMVRRRRLMFDKDDLVHKRCRNKGKNTSGVTSGEKSKNNHSLVNDESGKIMMVVIKRDIHTPEHGPEQHAVTTGPKQGSVPSVDNTDSAALSTSSSKRPRPGSASVGVDQNSTETKPTTRLDARPVKLKPKDSKTVVSANTGTVTVVSSLSSTSAVKPEESNNQVNALKRTEAKLKSTEKEKPIISKMSEKQTQKVKPSLASVGQKRPLSHPPKKLGPFKDRQLSKRTPLKRYSQGAFRPAGKPQTFDISQSLSSISSSDDSCGDDKGNESDHEKATKKPPNTDTKKHIIDSPRRPTVADDRVSALPSSTSKKQADSLKMRDVKELPGAKPTAAEASVLRSTSNEPVPEGLAATDGKTKSDGTLSKLEKASGNECDLTFAKTLRESSVVNNKLSTSMKATKIEQRSMPLKRKPNKETEQACVCKSVRKSTAPKDNFSKSDKQKVVSVESTKNVNTVSTKTTTKPTRIQSAVVESSTDNSEDTDSEHEGPTGSTTSRSCHTRRSQQRTNPRTGSPVPTNKKRSSVSGTTSRSARSLHASDTSSVEEHGSGKSRNKHADSSSCDSSESDFGAMVDALPRLTRSQHRQLLGDTPPGAALQTASPVAGAANSSPSAATPITKIETKLATTTTAASYKPFSKTSSKPAESEDMKPSSVDDTTVQPTPCASMLESQPVTSETTASTVPSIPSPSSNALEKCAGREISPEKVKIEDQDELDSRSERLLKLRPRSGSVKPEIIPSALPNHTIPEPVKAELDEKDDDDGRSSIQTMSTDPMKELLFDLIMSPSEDRSTTLSSISSESLADGHLKISQFSTRSGKPAADTSDEESSPSHSDGQTNGENHKEGGLEKASRNEVEAADGAIKDRGSSRTRGRSERVRHVSTSSATADGRRTGKRAPSTPHRSLAFDRSPTPASDSPHYARSPVPVSSTAGTAAQPSLSSTAAPKLSHSTAPSTIPPVRLGPTQRRFGGPFFPIVGFEEMTSEVKCQQLQDRMHHILEAWRAAKQYLKDLDHRTNRSRRSRVRHSTSDQPGLQQPPSAVQSSTPMRSQQLTEDSMSSSAAAQLLNSTPERTISVLQSQ</sequence>
<feature type="compositionally biased region" description="Low complexity" evidence="1">
    <location>
        <begin position="690"/>
        <end position="699"/>
    </location>
</feature>
<feature type="signal peptide" evidence="2">
    <location>
        <begin position="1"/>
        <end position="25"/>
    </location>
</feature>
<keyword evidence="4" id="KW-1185">Reference proteome</keyword>
<feature type="compositionally biased region" description="Basic residues" evidence="1">
    <location>
        <begin position="1144"/>
        <end position="1153"/>
    </location>
</feature>
<feature type="compositionally biased region" description="Basic and acidic residues" evidence="1">
    <location>
        <begin position="80"/>
        <end position="93"/>
    </location>
</feature>
<feature type="compositionally biased region" description="Basic and acidic residues" evidence="1">
    <location>
        <begin position="301"/>
        <end position="325"/>
    </location>
</feature>
<proteinExistence type="predicted"/>
<protein>
    <submittedName>
        <fullName evidence="3">Uncharacterized protein</fullName>
    </submittedName>
</protein>
<feature type="compositionally biased region" description="Basic and acidic residues" evidence="1">
    <location>
        <begin position="396"/>
        <end position="409"/>
    </location>
</feature>
<feature type="region of interest" description="Disordered" evidence="1">
    <location>
        <begin position="1140"/>
        <end position="1207"/>
    </location>
</feature>
<feature type="compositionally biased region" description="Polar residues" evidence="1">
    <location>
        <begin position="785"/>
        <end position="823"/>
    </location>
</feature>
<evidence type="ECO:0000256" key="1">
    <source>
        <dbReference type="SAM" id="MobiDB-lite"/>
    </source>
</evidence>
<name>A0A8S9YFR1_9TREM</name>
<feature type="compositionally biased region" description="Polar residues" evidence="1">
    <location>
        <begin position="520"/>
        <end position="530"/>
    </location>
</feature>
<feature type="region of interest" description="Disordered" evidence="1">
    <location>
        <begin position="151"/>
        <end position="180"/>
    </location>
</feature>
<feature type="compositionally biased region" description="Low complexity" evidence="1">
    <location>
        <begin position="921"/>
        <end position="931"/>
    </location>
</feature>
<accession>A0A8S9YFR1</accession>
<evidence type="ECO:0000313" key="3">
    <source>
        <dbReference type="EMBL" id="KAF7242277.1"/>
    </source>
</evidence>
<evidence type="ECO:0000313" key="4">
    <source>
        <dbReference type="Proteomes" id="UP000822476"/>
    </source>
</evidence>
<keyword evidence="2" id="KW-0732">Signal</keyword>
<feature type="compositionally biased region" description="Low complexity" evidence="1">
    <location>
        <begin position="380"/>
        <end position="393"/>
    </location>
</feature>
<feature type="compositionally biased region" description="Polar residues" evidence="1">
    <location>
        <begin position="655"/>
        <end position="673"/>
    </location>
</feature>
<gene>
    <name evidence="3" type="ORF">EG68_10741</name>
</gene>
<feature type="compositionally biased region" description="Basic and acidic residues" evidence="1">
    <location>
        <begin position="827"/>
        <end position="853"/>
    </location>
</feature>